<gene>
    <name evidence="1" type="ORF">EV420DRAFT_161353</name>
</gene>
<evidence type="ECO:0000313" key="2">
    <source>
        <dbReference type="Proteomes" id="UP001175211"/>
    </source>
</evidence>
<reference evidence="1" key="1">
    <citation type="submission" date="2023-06" db="EMBL/GenBank/DDBJ databases">
        <authorList>
            <consortium name="Lawrence Berkeley National Laboratory"/>
            <person name="Ahrendt S."/>
            <person name="Sahu N."/>
            <person name="Indic B."/>
            <person name="Wong-Bajracharya J."/>
            <person name="Merenyi Z."/>
            <person name="Ke H.-M."/>
            <person name="Monk M."/>
            <person name="Kocsube S."/>
            <person name="Drula E."/>
            <person name="Lipzen A."/>
            <person name="Balint B."/>
            <person name="Henrissat B."/>
            <person name="Andreopoulos B."/>
            <person name="Martin F.M."/>
            <person name="Harder C.B."/>
            <person name="Rigling D."/>
            <person name="Ford K.L."/>
            <person name="Foster G.D."/>
            <person name="Pangilinan J."/>
            <person name="Papanicolaou A."/>
            <person name="Barry K."/>
            <person name="LaButti K."/>
            <person name="Viragh M."/>
            <person name="Koriabine M."/>
            <person name="Yan M."/>
            <person name="Riley R."/>
            <person name="Champramary S."/>
            <person name="Plett K.L."/>
            <person name="Tsai I.J."/>
            <person name="Slot J."/>
            <person name="Sipos G."/>
            <person name="Plett J."/>
            <person name="Nagy L.G."/>
            <person name="Grigoriev I.V."/>
        </authorList>
    </citation>
    <scope>NUCLEOTIDE SEQUENCE</scope>
    <source>
        <strain evidence="1">CCBAS 213</strain>
    </source>
</reference>
<keyword evidence="2" id="KW-1185">Reference proteome</keyword>
<dbReference type="RefSeq" id="XP_060322630.1">
    <property type="nucleotide sequence ID" value="XM_060475062.1"/>
</dbReference>
<dbReference type="GeneID" id="85358610"/>
<evidence type="ECO:0000313" key="1">
    <source>
        <dbReference type="EMBL" id="KAK0437590.1"/>
    </source>
</evidence>
<dbReference type="AlphaFoldDB" id="A0AA39J7H6"/>
<sequence>MKIHCIPWTERQQKSSASLQIVKIRANWHSPFPTESRDTISYAFGSREKGELRNGTTGDRVTAGNKTTFDSVYEYMLVKGFGVEKIMHLSSCQQPSIALNEKSISSSPRFSEHRYFFFFENSESLLPSLTARHI</sequence>
<name>A0AA39J7H6_ARMTA</name>
<protein>
    <submittedName>
        <fullName evidence="1">Uncharacterized protein</fullName>
    </submittedName>
</protein>
<comment type="caution">
    <text evidence="1">The sequence shown here is derived from an EMBL/GenBank/DDBJ whole genome shotgun (WGS) entry which is preliminary data.</text>
</comment>
<proteinExistence type="predicted"/>
<dbReference type="EMBL" id="JAUEPS010000107">
    <property type="protein sequence ID" value="KAK0437590.1"/>
    <property type="molecule type" value="Genomic_DNA"/>
</dbReference>
<accession>A0AA39J7H6</accession>
<dbReference type="Proteomes" id="UP001175211">
    <property type="component" value="Unassembled WGS sequence"/>
</dbReference>
<organism evidence="1 2">
    <name type="scientific">Armillaria tabescens</name>
    <name type="common">Ringless honey mushroom</name>
    <name type="synonym">Agaricus tabescens</name>
    <dbReference type="NCBI Taxonomy" id="1929756"/>
    <lineage>
        <taxon>Eukaryota</taxon>
        <taxon>Fungi</taxon>
        <taxon>Dikarya</taxon>
        <taxon>Basidiomycota</taxon>
        <taxon>Agaricomycotina</taxon>
        <taxon>Agaricomycetes</taxon>
        <taxon>Agaricomycetidae</taxon>
        <taxon>Agaricales</taxon>
        <taxon>Marasmiineae</taxon>
        <taxon>Physalacriaceae</taxon>
        <taxon>Desarmillaria</taxon>
    </lineage>
</organism>